<evidence type="ECO:0000313" key="1">
    <source>
        <dbReference type="EMBL" id="RCW47559.1"/>
    </source>
</evidence>
<accession>A0A368W020</accession>
<gene>
    <name evidence="1" type="ORF">DFP97_108174</name>
</gene>
<protein>
    <submittedName>
        <fullName evidence="1">Signal peptidase</fullName>
    </submittedName>
</protein>
<dbReference type="OrthoDB" id="2860586at2"/>
<proteinExistence type="predicted"/>
<evidence type="ECO:0000313" key="2">
    <source>
        <dbReference type="Proteomes" id="UP000252415"/>
    </source>
</evidence>
<keyword evidence="2" id="KW-1185">Reference proteome</keyword>
<name>A0A368W020_9BACL</name>
<sequence>MIERNELAVIIGKVIENRGSIDVTCYGNAMFPFLREGNMTTCVRVREEELSIGDVCLFGNNEGSLLLYRIIDINDEQQPALYILRGDTCDRPESPVPFTRIIGKLAAVHRDGKVIYAYHWKSRLLEVAVLQIPYWSKLLRWTAKRRFDRTLSYDTSMLDIDKNW</sequence>
<reference evidence="1 2" key="1">
    <citation type="submission" date="2018-07" db="EMBL/GenBank/DDBJ databases">
        <title>Genomic Encyclopedia of Type Strains, Phase III (KMG-III): the genomes of soil and plant-associated and newly described type strains.</title>
        <authorList>
            <person name="Whitman W."/>
        </authorList>
    </citation>
    <scope>NUCLEOTIDE SEQUENCE [LARGE SCALE GENOMIC DNA]</scope>
    <source>
        <strain evidence="1 2">CECT 7506</strain>
    </source>
</reference>
<dbReference type="AlphaFoldDB" id="A0A368W020"/>
<dbReference type="RefSeq" id="WP_114380911.1">
    <property type="nucleotide sequence ID" value="NZ_QPJD01000008.1"/>
</dbReference>
<dbReference type="Proteomes" id="UP000252415">
    <property type="component" value="Unassembled WGS sequence"/>
</dbReference>
<organism evidence="1 2">
    <name type="scientific">Paenibacillus prosopidis</name>
    <dbReference type="NCBI Taxonomy" id="630520"/>
    <lineage>
        <taxon>Bacteria</taxon>
        <taxon>Bacillati</taxon>
        <taxon>Bacillota</taxon>
        <taxon>Bacilli</taxon>
        <taxon>Bacillales</taxon>
        <taxon>Paenibacillaceae</taxon>
        <taxon>Paenibacillus</taxon>
    </lineage>
</organism>
<comment type="caution">
    <text evidence="1">The sequence shown here is derived from an EMBL/GenBank/DDBJ whole genome shotgun (WGS) entry which is preliminary data.</text>
</comment>
<dbReference type="EMBL" id="QPJD01000008">
    <property type="protein sequence ID" value="RCW47559.1"/>
    <property type="molecule type" value="Genomic_DNA"/>
</dbReference>